<name>A0A9D4HRQ6_DREPO</name>
<feature type="compositionally biased region" description="Basic and acidic residues" evidence="1">
    <location>
        <begin position="61"/>
        <end position="72"/>
    </location>
</feature>
<feature type="compositionally biased region" description="Basic and acidic residues" evidence="1">
    <location>
        <begin position="12"/>
        <end position="21"/>
    </location>
</feature>
<keyword evidence="3" id="KW-1185">Reference proteome</keyword>
<comment type="caution">
    <text evidence="2">The sequence shown here is derived from an EMBL/GenBank/DDBJ whole genome shotgun (WGS) entry which is preliminary data.</text>
</comment>
<protein>
    <submittedName>
        <fullName evidence="2">Uncharacterized protein</fullName>
    </submittedName>
</protein>
<reference evidence="2" key="1">
    <citation type="journal article" date="2019" name="bioRxiv">
        <title>The Genome of the Zebra Mussel, Dreissena polymorpha: A Resource for Invasive Species Research.</title>
        <authorList>
            <person name="McCartney M.A."/>
            <person name="Auch B."/>
            <person name="Kono T."/>
            <person name="Mallez S."/>
            <person name="Zhang Y."/>
            <person name="Obille A."/>
            <person name="Becker A."/>
            <person name="Abrahante J.E."/>
            <person name="Garbe J."/>
            <person name="Badalamenti J.P."/>
            <person name="Herman A."/>
            <person name="Mangelson H."/>
            <person name="Liachko I."/>
            <person name="Sullivan S."/>
            <person name="Sone E.D."/>
            <person name="Koren S."/>
            <person name="Silverstein K.A.T."/>
            <person name="Beckman K.B."/>
            <person name="Gohl D.M."/>
        </authorList>
    </citation>
    <scope>NUCLEOTIDE SEQUENCE</scope>
    <source>
        <strain evidence="2">Duluth1</strain>
        <tissue evidence="2">Whole animal</tissue>
    </source>
</reference>
<accession>A0A9D4HRQ6</accession>
<reference evidence="2" key="2">
    <citation type="submission" date="2020-11" db="EMBL/GenBank/DDBJ databases">
        <authorList>
            <person name="McCartney M.A."/>
            <person name="Auch B."/>
            <person name="Kono T."/>
            <person name="Mallez S."/>
            <person name="Becker A."/>
            <person name="Gohl D.M."/>
            <person name="Silverstein K.A.T."/>
            <person name="Koren S."/>
            <person name="Bechman K.B."/>
            <person name="Herman A."/>
            <person name="Abrahante J.E."/>
            <person name="Garbe J."/>
        </authorList>
    </citation>
    <scope>NUCLEOTIDE SEQUENCE</scope>
    <source>
        <strain evidence="2">Duluth1</strain>
        <tissue evidence="2">Whole animal</tissue>
    </source>
</reference>
<dbReference type="EMBL" id="JAIWYP010000012">
    <property type="protein sequence ID" value="KAH3730677.1"/>
    <property type="molecule type" value="Genomic_DNA"/>
</dbReference>
<evidence type="ECO:0000313" key="3">
    <source>
        <dbReference type="Proteomes" id="UP000828390"/>
    </source>
</evidence>
<evidence type="ECO:0000313" key="2">
    <source>
        <dbReference type="EMBL" id="KAH3730677.1"/>
    </source>
</evidence>
<proteinExistence type="predicted"/>
<dbReference type="Proteomes" id="UP000828390">
    <property type="component" value="Unassembled WGS sequence"/>
</dbReference>
<organism evidence="2 3">
    <name type="scientific">Dreissena polymorpha</name>
    <name type="common">Zebra mussel</name>
    <name type="synonym">Mytilus polymorpha</name>
    <dbReference type="NCBI Taxonomy" id="45954"/>
    <lineage>
        <taxon>Eukaryota</taxon>
        <taxon>Metazoa</taxon>
        <taxon>Spiralia</taxon>
        <taxon>Lophotrochozoa</taxon>
        <taxon>Mollusca</taxon>
        <taxon>Bivalvia</taxon>
        <taxon>Autobranchia</taxon>
        <taxon>Heteroconchia</taxon>
        <taxon>Euheterodonta</taxon>
        <taxon>Imparidentia</taxon>
        <taxon>Neoheterodontei</taxon>
        <taxon>Myida</taxon>
        <taxon>Dreissenoidea</taxon>
        <taxon>Dreissenidae</taxon>
        <taxon>Dreissena</taxon>
    </lineage>
</organism>
<dbReference type="AlphaFoldDB" id="A0A9D4HRQ6"/>
<gene>
    <name evidence="2" type="ORF">DPMN_056668</name>
</gene>
<feature type="region of interest" description="Disordered" evidence="1">
    <location>
        <begin position="1"/>
        <end position="30"/>
    </location>
</feature>
<sequence length="80" mass="9107">MPQGPDPLLTNTDRKRPREQDSDSTPSTVLVQMPEILEQPDPSITQRSRFKTTVHYDAQGENRCTIHNDEHGSVTPPVRR</sequence>
<evidence type="ECO:0000256" key="1">
    <source>
        <dbReference type="SAM" id="MobiDB-lite"/>
    </source>
</evidence>
<feature type="region of interest" description="Disordered" evidence="1">
    <location>
        <begin position="61"/>
        <end position="80"/>
    </location>
</feature>